<dbReference type="CDD" id="cd19074">
    <property type="entry name" value="Aldo_ket_red_shaker-like"/>
    <property type="match status" value="1"/>
</dbReference>
<dbReference type="AlphaFoldDB" id="A0AAC9YSP0"/>
<protein>
    <submittedName>
        <fullName evidence="5">Asparagine synthase (Glutamine-hydrolysing)</fullName>
    </submittedName>
</protein>
<organism evidence="5 6">
    <name type="scientific">Candidatus Planktophila dulcis</name>
    <dbReference type="NCBI Taxonomy" id="1884914"/>
    <lineage>
        <taxon>Bacteria</taxon>
        <taxon>Bacillati</taxon>
        <taxon>Actinomycetota</taxon>
        <taxon>Actinomycetes</taxon>
        <taxon>Candidatus Nanopelagicales</taxon>
        <taxon>Candidatus Nanopelagicaceae</taxon>
        <taxon>Candidatus Planktophila</taxon>
    </lineage>
</organism>
<evidence type="ECO:0000313" key="6">
    <source>
        <dbReference type="Proteomes" id="UP000217216"/>
    </source>
</evidence>
<dbReference type="GeneID" id="300656789"/>
<keyword evidence="6" id="KW-1185">Reference proteome</keyword>
<evidence type="ECO:0000256" key="3">
    <source>
        <dbReference type="ARBA" id="ARBA00023002"/>
    </source>
</evidence>
<reference evidence="5 6" key="1">
    <citation type="submission" date="2016-07" db="EMBL/GenBank/DDBJ databases">
        <title>High microdiversification within the ubiquitous acI lineage of Actinobacteria.</title>
        <authorList>
            <person name="Neuenschwander S.M."/>
            <person name="Salcher M."/>
            <person name="Ghai R."/>
            <person name="Pernthaler J."/>
        </authorList>
    </citation>
    <scope>NUCLEOTIDE SEQUENCE [LARGE SCALE GENOMIC DNA]</scope>
    <source>
        <strain evidence="5">MMS-21-155</strain>
    </source>
</reference>
<dbReference type="InterPro" id="IPR036812">
    <property type="entry name" value="NAD(P)_OxRdtase_dom_sf"/>
</dbReference>
<proteinExistence type="inferred from homology"/>
<dbReference type="FunFam" id="3.20.20.100:FF:000004">
    <property type="entry name" value="Oxidoreductase, aldo/keto reductase"/>
    <property type="match status" value="1"/>
</dbReference>
<gene>
    <name evidence="5" type="ORF">A1s21155_01340</name>
</gene>
<evidence type="ECO:0000259" key="4">
    <source>
        <dbReference type="Pfam" id="PF00248"/>
    </source>
</evidence>
<dbReference type="KEGG" id="plak:A1s21155_01340"/>
<dbReference type="InterPro" id="IPR023210">
    <property type="entry name" value="NADP_OxRdtase_dom"/>
</dbReference>
<evidence type="ECO:0000256" key="1">
    <source>
        <dbReference type="ARBA" id="ARBA00006515"/>
    </source>
</evidence>
<evidence type="ECO:0000313" key="5">
    <source>
        <dbReference type="EMBL" id="ASY11648.1"/>
    </source>
</evidence>
<dbReference type="GO" id="GO:0005829">
    <property type="term" value="C:cytosol"/>
    <property type="evidence" value="ECO:0007669"/>
    <property type="project" value="UniProtKB-ARBA"/>
</dbReference>
<dbReference type="EMBL" id="CP016770">
    <property type="protein sequence ID" value="ASY11648.1"/>
    <property type="molecule type" value="Genomic_DNA"/>
</dbReference>
<dbReference type="SUPFAM" id="SSF51430">
    <property type="entry name" value="NAD(P)-linked oxidoreductase"/>
    <property type="match status" value="1"/>
</dbReference>
<sequence length="336" mass="36866">MEYRKLGNSGMYVSEITYGNWITHGSQVDSESAKKCVRAALDAGITTFDTADSYAFGRAETVLGKSLKSVKRESYELITKIYWPTGEGKNDRGLSRKHIFESFHASLDRLQTDHVDVLICHRYDHETPLEETLSAFDDILRQGKAHYIGVSEWNAREISQALAIQDAKGYTRFVTNQAQYSALYRVIEKEVVPLAEKEGIGHIVFSPLCQGVLTGKYQPGKKPPANSRATDKNSLVGGAEFITGWLREDVLTAVQKLKPIAADLDISMAQLALAWVLSNTNVSSAIMGATSPAQVKDNAKGAGVKLTSDVVSEMNKILNGLAETDPKKNQSPNPRA</sequence>
<keyword evidence="3" id="KW-0560">Oxidoreductase</keyword>
<feature type="domain" description="NADP-dependent oxidoreductase" evidence="4">
    <location>
        <begin position="15"/>
        <end position="318"/>
    </location>
</feature>
<comment type="similarity">
    <text evidence="1">Belongs to the shaker potassium channel beta subunit family.</text>
</comment>
<dbReference type="RefSeq" id="WP_095675807.1">
    <property type="nucleotide sequence ID" value="NZ_CP016770.1"/>
</dbReference>
<dbReference type="Proteomes" id="UP000217216">
    <property type="component" value="Chromosome"/>
</dbReference>
<dbReference type="PANTHER" id="PTHR43150:SF2">
    <property type="entry name" value="HYPERKINETIC, ISOFORM M"/>
    <property type="match status" value="1"/>
</dbReference>
<dbReference type="InterPro" id="IPR005399">
    <property type="entry name" value="K_chnl_volt-dep_bsu_KCNAB-rel"/>
</dbReference>
<dbReference type="PANTHER" id="PTHR43150">
    <property type="entry name" value="HYPERKINETIC, ISOFORM M"/>
    <property type="match status" value="1"/>
</dbReference>
<keyword evidence="2" id="KW-0521">NADP</keyword>
<accession>A0AAC9YSP0</accession>
<dbReference type="GO" id="GO:0016491">
    <property type="term" value="F:oxidoreductase activity"/>
    <property type="evidence" value="ECO:0007669"/>
    <property type="project" value="UniProtKB-KW"/>
</dbReference>
<dbReference type="Gene3D" id="3.20.20.100">
    <property type="entry name" value="NADP-dependent oxidoreductase domain"/>
    <property type="match status" value="1"/>
</dbReference>
<evidence type="ECO:0000256" key="2">
    <source>
        <dbReference type="ARBA" id="ARBA00022857"/>
    </source>
</evidence>
<name>A0AAC9YSP0_9ACTN</name>
<dbReference type="Pfam" id="PF00248">
    <property type="entry name" value="Aldo_ket_red"/>
    <property type="match status" value="1"/>
</dbReference>